<proteinExistence type="predicted"/>
<protein>
    <submittedName>
        <fullName evidence="1">Uncharacterized protein</fullName>
    </submittedName>
</protein>
<gene>
    <name evidence="1" type="ORF">V6N11_071941</name>
</gene>
<evidence type="ECO:0000313" key="1">
    <source>
        <dbReference type="EMBL" id="KAK9043605.1"/>
    </source>
</evidence>
<dbReference type="EMBL" id="JBBPBN010000003">
    <property type="protein sequence ID" value="KAK9043605.1"/>
    <property type="molecule type" value="Genomic_DNA"/>
</dbReference>
<reference evidence="1 2" key="1">
    <citation type="journal article" date="2024" name="G3 (Bethesda)">
        <title>Genome assembly of Hibiscus sabdariffa L. provides insights into metabolisms of medicinal natural products.</title>
        <authorList>
            <person name="Kim T."/>
        </authorList>
    </citation>
    <scope>NUCLEOTIDE SEQUENCE [LARGE SCALE GENOMIC DNA]</scope>
    <source>
        <strain evidence="1">TK-2024</strain>
        <tissue evidence="1">Old leaves</tissue>
    </source>
</reference>
<name>A0ABR2U1I4_9ROSI</name>
<keyword evidence="2" id="KW-1185">Reference proteome</keyword>
<dbReference type="Proteomes" id="UP001396334">
    <property type="component" value="Unassembled WGS sequence"/>
</dbReference>
<sequence>MNTAKVGWAGFWAKVFRFLLQLHPRDTMVQFQPQMASGFSPFHCTSSQSTHAQNITCFLNCINGADSQGALGDDIMLVFHKVLFLRLQLLSLMIFQSCLVLSNSRKKRSATKFSHAGVSMMNVQDVGDDSLVCEFSARADSSARELPIFGDRSPCYADTSSVAHGSTGLVTNSYDRLAFMKLSLLLTMVW</sequence>
<accession>A0ABR2U1I4</accession>
<comment type="caution">
    <text evidence="1">The sequence shown here is derived from an EMBL/GenBank/DDBJ whole genome shotgun (WGS) entry which is preliminary data.</text>
</comment>
<evidence type="ECO:0000313" key="2">
    <source>
        <dbReference type="Proteomes" id="UP001396334"/>
    </source>
</evidence>
<organism evidence="1 2">
    <name type="scientific">Hibiscus sabdariffa</name>
    <name type="common">roselle</name>
    <dbReference type="NCBI Taxonomy" id="183260"/>
    <lineage>
        <taxon>Eukaryota</taxon>
        <taxon>Viridiplantae</taxon>
        <taxon>Streptophyta</taxon>
        <taxon>Embryophyta</taxon>
        <taxon>Tracheophyta</taxon>
        <taxon>Spermatophyta</taxon>
        <taxon>Magnoliopsida</taxon>
        <taxon>eudicotyledons</taxon>
        <taxon>Gunneridae</taxon>
        <taxon>Pentapetalae</taxon>
        <taxon>rosids</taxon>
        <taxon>malvids</taxon>
        <taxon>Malvales</taxon>
        <taxon>Malvaceae</taxon>
        <taxon>Malvoideae</taxon>
        <taxon>Hibiscus</taxon>
    </lineage>
</organism>